<dbReference type="Proteomes" id="UP000198705">
    <property type="component" value="Unassembled WGS sequence"/>
</dbReference>
<dbReference type="AlphaFoldDB" id="A0A1I5AK36"/>
<dbReference type="Gene3D" id="3.40.50.620">
    <property type="entry name" value="HUPs"/>
    <property type="match status" value="2"/>
</dbReference>
<protein>
    <submittedName>
        <fullName evidence="3">Nucleotide-binding universal stress protein, UspA family</fullName>
    </submittedName>
</protein>
<evidence type="ECO:0000313" key="4">
    <source>
        <dbReference type="Proteomes" id="UP000198705"/>
    </source>
</evidence>
<dbReference type="RefSeq" id="WP_092206890.1">
    <property type="nucleotide sequence ID" value="NZ_FOVN01000002.1"/>
</dbReference>
<dbReference type="EMBL" id="FOVN01000002">
    <property type="protein sequence ID" value="SFN62579.1"/>
    <property type="molecule type" value="Genomic_DNA"/>
</dbReference>
<reference evidence="4" key="1">
    <citation type="submission" date="2016-10" db="EMBL/GenBank/DDBJ databases">
        <authorList>
            <person name="Varghese N."/>
            <person name="Submissions S."/>
        </authorList>
    </citation>
    <scope>NUCLEOTIDE SEQUENCE [LARGE SCALE GENOMIC DNA]</scope>
    <source>
        <strain evidence="4">DSM 23925</strain>
    </source>
</reference>
<dbReference type="STRING" id="649333.SAMN04487989_10297"/>
<dbReference type="PANTHER" id="PTHR46268:SF22">
    <property type="entry name" value="SENSOR PROTEIN KDPD-RELATED"/>
    <property type="match status" value="1"/>
</dbReference>
<dbReference type="InterPro" id="IPR006016">
    <property type="entry name" value="UspA"/>
</dbReference>
<gene>
    <name evidence="3" type="ORF">SAMN04487989_10297</name>
</gene>
<keyword evidence="4" id="KW-1185">Reference proteome</keyword>
<proteinExistence type="inferred from homology"/>
<accession>A0A1I5AK36</accession>
<dbReference type="InterPro" id="IPR006015">
    <property type="entry name" value="Universal_stress_UspA"/>
</dbReference>
<evidence type="ECO:0000313" key="3">
    <source>
        <dbReference type="EMBL" id="SFN62579.1"/>
    </source>
</evidence>
<comment type="similarity">
    <text evidence="1">Belongs to the universal stress protein A family.</text>
</comment>
<evidence type="ECO:0000256" key="1">
    <source>
        <dbReference type="ARBA" id="ARBA00008791"/>
    </source>
</evidence>
<organism evidence="3 4">
    <name type="scientific">Bizionia echini</name>
    <dbReference type="NCBI Taxonomy" id="649333"/>
    <lineage>
        <taxon>Bacteria</taxon>
        <taxon>Pseudomonadati</taxon>
        <taxon>Bacteroidota</taxon>
        <taxon>Flavobacteriia</taxon>
        <taxon>Flavobacteriales</taxon>
        <taxon>Flavobacteriaceae</taxon>
        <taxon>Bizionia</taxon>
    </lineage>
</organism>
<dbReference type="PRINTS" id="PR01438">
    <property type="entry name" value="UNVRSLSTRESS"/>
</dbReference>
<dbReference type="CDD" id="cd00293">
    <property type="entry name" value="USP-like"/>
    <property type="match status" value="1"/>
</dbReference>
<dbReference type="PANTHER" id="PTHR46268">
    <property type="entry name" value="STRESS RESPONSE PROTEIN NHAX"/>
    <property type="match status" value="1"/>
</dbReference>
<dbReference type="OrthoDB" id="9788959at2"/>
<dbReference type="Pfam" id="PF00582">
    <property type="entry name" value="Usp"/>
    <property type="match status" value="1"/>
</dbReference>
<name>A0A1I5AK36_9FLAO</name>
<dbReference type="InterPro" id="IPR014729">
    <property type="entry name" value="Rossmann-like_a/b/a_fold"/>
</dbReference>
<dbReference type="SUPFAM" id="SSF52402">
    <property type="entry name" value="Adenine nucleotide alpha hydrolases-like"/>
    <property type="match status" value="2"/>
</dbReference>
<evidence type="ECO:0000259" key="2">
    <source>
        <dbReference type="Pfam" id="PF00582"/>
    </source>
</evidence>
<sequence length="280" mass="32825">MRQILLTTDFSENSIHAMKYALELFTYAECNFQVLHVVKSSTFISDDLMQSKPTESIYSELISDAKTQLESLIKTLKNQYNNLLHTFELIVDYDNLIGAINQTVELHQIDLIIMGTKGVTNLEKLIFGSNTLRVFQRCHVSVLAIPFNCPIKQIKKVLFTSKYQTTYKLKDLKILIDLAEHYDYKIDILHINESESMDSKQQLIQQELDLFFRNINHEFVMKSENVYLKTVLEYINAHNIELFSMMRKQHSFLEHLFLNHKTEQIAYHVNIPFLMLAYSN</sequence>
<feature type="domain" description="UspA" evidence="2">
    <location>
        <begin position="1"/>
        <end position="146"/>
    </location>
</feature>